<feature type="chain" id="PRO_5030623384" evidence="1">
    <location>
        <begin position="25"/>
        <end position="67"/>
    </location>
</feature>
<feature type="domain" description="Late nodulin" evidence="2">
    <location>
        <begin position="1"/>
        <end position="57"/>
    </location>
</feature>
<sequence length="67" mass="7506">MAKLLMFVYAIIFFFSLFLLSGEAIKGLGCEIDEDCPVESTSPNTLSVVYKCYNSVCIMFREVPLTP</sequence>
<evidence type="ECO:0000313" key="3">
    <source>
        <dbReference type="EMBL" id="QQO74734.1"/>
    </source>
</evidence>
<evidence type="ECO:0000256" key="1">
    <source>
        <dbReference type="SAM" id="SignalP"/>
    </source>
</evidence>
<dbReference type="Pfam" id="PF07127">
    <property type="entry name" value="Nodulin_late"/>
    <property type="match status" value="1"/>
</dbReference>
<proteinExistence type="evidence at transcript level"/>
<dbReference type="AlphaFoldDB" id="A0A7T8DVG2"/>
<evidence type="ECO:0000259" key="2">
    <source>
        <dbReference type="Pfam" id="PF07127"/>
    </source>
</evidence>
<dbReference type="GO" id="GO:0046872">
    <property type="term" value="F:metal ion binding"/>
    <property type="evidence" value="ECO:0007669"/>
    <property type="project" value="InterPro"/>
</dbReference>
<keyword evidence="1" id="KW-0732">Signal</keyword>
<name>A0A7T8DVG2_LENCU</name>
<dbReference type="EMBL" id="MT371216">
    <property type="protein sequence ID" value="QQO74734.1"/>
    <property type="molecule type" value="mRNA"/>
</dbReference>
<reference evidence="3" key="1">
    <citation type="journal article" date="2020" name="Mol. Cell">
        <title>Proteome analysis reveals a significant host-specific response in Rhizobium leguminosarum bv viciae endosymbiotic cells.</title>
        <authorList>
            <person name="Duran D."/>
            <person name="Albareda M."/>
            <person name="Marina A."/>
            <person name="Garcia C."/>
            <person name="Ruiz-Argueso T."/>
            <person name="Palacios J."/>
        </authorList>
    </citation>
    <scope>NUCLEOTIDE SEQUENCE</scope>
</reference>
<protein>
    <submittedName>
        <fullName evidence="3">Nodule-specific cysteine-rich peptide L66</fullName>
    </submittedName>
</protein>
<organism evidence="3">
    <name type="scientific">Lens culinaris</name>
    <name type="common">Lentil</name>
    <name type="synonym">Cicer lens</name>
    <dbReference type="NCBI Taxonomy" id="3864"/>
    <lineage>
        <taxon>Eukaryota</taxon>
        <taxon>Viridiplantae</taxon>
        <taxon>Streptophyta</taxon>
        <taxon>Embryophyta</taxon>
        <taxon>Tracheophyta</taxon>
        <taxon>Spermatophyta</taxon>
        <taxon>Magnoliopsida</taxon>
        <taxon>eudicotyledons</taxon>
        <taxon>Gunneridae</taxon>
        <taxon>Pentapetalae</taxon>
        <taxon>rosids</taxon>
        <taxon>fabids</taxon>
        <taxon>Fabales</taxon>
        <taxon>Fabaceae</taxon>
        <taxon>Papilionoideae</taxon>
        <taxon>50 kb inversion clade</taxon>
        <taxon>NPAAA clade</taxon>
        <taxon>Hologalegina</taxon>
        <taxon>IRL clade</taxon>
        <taxon>Fabeae</taxon>
        <taxon>Lens</taxon>
    </lineage>
</organism>
<feature type="signal peptide" evidence="1">
    <location>
        <begin position="1"/>
        <end position="24"/>
    </location>
</feature>
<accession>A0A7T8DVG2</accession>
<dbReference type="InterPro" id="IPR009810">
    <property type="entry name" value="Nodulin_late_dom"/>
</dbReference>